<dbReference type="CDD" id="cd04301">
    <property type="entry name" value="NAT_SF"/>
    <property type="match status" value="1"/>
</dbReference>
<gene>
    <name evidence="2" type="ORF">NSU_2145</name>
</gene>
<dbReference type="EMBL" id="AGFM01000029">
    <property type="protein sequence ID" value="EHJ60985.1"/>
    <property type="molecule type" value="Genomic_DNA"/>
</dbReference>
<sequence length="195" mass="21471">METEVFIRSDRLFLRPAWPEDLQELETLIAHDSAACNLASTCWPCAHDDALRFVTHEQAHALPQFVITVPGADGALIVGCVGLARRDDDVELYYWIAREQRGRGYAREAVKAVVELAWSLGHARIVANHFVDSPASGRVLHGAGFRRTGRVAERYSAVHKRVFPAREYVLAPAGSGGFDDEMNGLAANEDQKCAA</sequence>
<proteinExistence type="predicted"/>
<reference evidence="2 3" key="1">
    <citation type="journal article" date="2012" name="J. Bacteriol.">
        <title>Genome sequence of benzo(a)pyrene-degrading bacterium Novosphingobium pentaromativorans US6-1.</title>
        <authorList>
            <person name="Luo Y.R."/>
            <person name="Kang S.G."/>
            <person name="Kim S.J."/>
            <person name="Kim M.R."/>
            <person name="Li N."/>
            <person name="Lee J.H."/>
            <person name="Kwon K.K."/>
        </authorList>
    </citation>
    <scope>NUCLEOTIDE SEQUENCE [LARGE SCALE GENOMIC DNA]</scope>
    <source>
        <strain evidence="2 3">US6-1</strain>
    </source>
</reference>
<evidence type="ECO:0000259" key="1">
    <source>
        <dbReference type="PROSITE" id="PS51186"/>
    </source>
</evidence>
<keyword evidence="3" id="KW-1185">Reference proteome</keyword>
<dbReference type="Pfam" id="PF13302">
    <property type="entry name" value="Acetyltransf_3"/>
    <property type="match status" value="1"/>
</dbReference>
<dbReference type="InterPro" id="IPR051531">
    <property type="entry name" value="N-acetyltransferase"/>
</dbReference>
<comment type="caution">
    <text evidence="2">The sequence shown here is derived from an EMBL/GenBank/DDBJ whole genome shotgun (WGS) entry which is preliminary data.</text>
</comment>
<dbReference type="PROSITE" id="PS51186">
    <property type="entry name" value="GNAT"/>
    <property type="match status" value="1"/>
</dbReference>
<dbReference type="SUPFAM" id="SSF55729">
    <property type="entry name" value="Acyl-CoA N-acyltransferases (Nat)"/>
    <property type="match status" value="1"/>
</dbReference>
<protein>
    <submittedName>
        <fullName evidence="2">GCN5-related N-acetyltransferase</fullName>
    </submittedName>
</protein>
<accession>G6ECS4</accession>
<evidence type="ECO:0000313" key="2">
    <source>
        <dbReference type="EMBL" id="EHJ60985.1"/>
    </source>
</evidence>
<dbReference type="AlphaFoldDB" id="G6ECS4"/>
<feature type="domain" description="N-acetyltransferase" evidence="1">
    <location>
        <begin position="12"/>
        <end position="165"/>
    </location>
</feature>
<dbReference type="GO" id="GO:0016747">
    <property type="term" value="F:acyltransferase activity, transferring groups other than amino-acyl groups"/>
    <property type="evidence" value="ECO:0007669"/>
    <property type="project" value="InterPro"/>
</dbReference>
<name>G6ECS4_9SPHN</name>
<keyword evidence="2" id="KW-0808">Transferase</keyword>
<evidence type="ECO:0000313" key="3">
    <source>
        <dbReference type="Proteomes" id="UP000004030"/>
    </source>
</evidence>
<dbReference type="InterPro" id="IPR000182">
    <property type="entry name" value="GNAT_dom"/>
</dbReference>
<dbReference type="PATRIC" id="fig|1088721.3.peg.2124"/>
<dbReference type="InterPro" id="IPR016181">
    <property type="entry name" value="Acyl_CoA_acyltransferase"/>
</dbReference>
<dbReference type="Proteomes" id="UP000004030">
    <property type="component" value="Unassembled WGS sequence"/>
</dbReference>
<dbReference type="Gene3D" id="3.40.630.30">
    <property type="match status" value="1"/>
</dbReference>
<dbReference type="PANTHER" id="PTHR43792">
    <property type="entry name" value="GNAT FAMILY, PUTATIVE (AFU_ORTHOLOGUE AFUA_3G00765)-RELATED-RELATED"/>
    <property type="match status" value="1"/>
</dbReference>
<organism evidence="2 3">
    <name type="scientific">Novosphingobium pentaromativorans US6-1</name>
    <dbReference type="NCBI Taxonomy" id="1088721"/>
    <lineage>
        <taxon>Bacteria</taxon>
        <taxon>Pseudomonadati</taxon>
        <taxon>Pseudomonadota</taxon>
        <taxon>Alphaproteobacteria</taxon>
        <taxon>Sphingomonadales</taxon>
        <taxon>Sphingomonadaceae</taxon>
        <taxon>Novosphingobium</taxon>
    </lineage>
</organism>
<dbReference type="STRING" id="1088721.JI59_09365"/>
<dbReference type="eggNOG" id="COG1670">
    <property type="taxonomic scope" value="Bacteria"/>
</dbReference>